<keyword evidence="1" id="KW-0472">Membrane</keyword>
<organism evidence="2 3">
    <name type="scientific">Algibacter miyuki</name>
    <dbReference type="NCBI Taxonomy" id="1306933"/>
    <lineage>
        <taxon>Bacteria</taxon>
        <taxon>Pseudomonadati</taxon>
        <taxon>Bacteroidota</taxon>
        <taxon>Flavobacteriia</taxon>
        <taxon>Flavobacteriales</taxon>
        <taxon>Flavobacteriaceae</taxon>
        <taxon>Algibacter</taxon>
    </lineage>
</organism>
<feature type="transmembrane region" description="Helical" evidence="1">
    <location>
        <begin position="177"/>
        <end position="196"/>
    </location>
</feature>
<reference evidence="2 3" key="1">
    <citation type="submission" date="2024-09" db="EMBL/GenBank/DDBJ databases">
        <authorList>
            <person name="Sun Q."/>
            <person name="Mori K."/>
        </authorList>
    </citation>
    <scope>NUCLEOTIDE SEQUENCE [LARGE SCALE GENOMIC DNA]</scope>
    <source>
        <strain evidence="2 3">CECT 8300</strain>
    </source>
</reference>
<name>A0ABV5GVM9_9FLAO</name>
<dbReference type="Proteomes" id="UP001589590">
    <property type="component" value="Unassembled WGS sequence"/>
</dbReference>
<accession>A0ABV5GVM9</accession>
<feature type="transmembrane region" description="Helical" evidence="1">
    <location>
        <begin position="25"/>
        <end position="46"/>
    </location>
</feature>
<comment type="caution">
    <text evidence="2">The sequence shown here is derived from an EMBL/GenBank/DDBJ whole genome shotgun (WGS) entry which is preliminary data.</text>
</comment>
<keyword evidence="1" id="KW-0812">Transmembrane</keyword>
<keyword evidence="3" id="KW-1185">Reference proteome</keyword>
<proteinExistence type="predicted"/>
<evidence type="ECO:0000313" key="3">
    <source>
        <dbReference type="Proteomes" id="UP001589590"/>
    </source>
</evidence>
<dbReference type="RefSeq" id="WP_290269427.1">
    <property type="nucleotide sequence ID" value="NZ_JAUFQP010000007.1"/>
</dbReference>
<keyword evidence="1" id="KW-1133">Transmembrane helix</keyword>
<gene>
    <name evidence="2" type="ORF">ACFFU1_02140</name>
</gene>
<evidence type="ECO:0008006" key="4">
    <source>
        <dbReference type="Google" id="ProtNLM"/>
    </source>
</evidence>
<protein>
    <recommendedName>
        <fullName evidence="4">DUF3137 domain-containing protein</fullName>
    </recommendedName>
</protein>
<dbReference type="EMBL" id="JBHMFA010000001">
    <property type="protein sequence ID" value="MFB9103684.1"/>
    <property type="molecule type" value="Genomic_DNA"/>
</dbReference>
<feature type="transmembrane region" description="Helical" evidence="1">
    <location>
        <begin position="410"/>
        <end position="432"/>
    </location>
</feature>
<feature type="transmembrane region" description="Helical" evidence="1">
    <location>
        <begin position="52"/>
        <end position="73"/>
    </location>
</feature>
<evidence type="ECO:0000313" key="2">
    <source>
        <dbReference type="EMBL" id="MFB9103684.1"/>
    </source>
</evidence>
<sequence length="457" mass="52752">MFGNRNLNANELAFIKDRISRAQRWMYSLFVIIAAIIVVCAFFVYTEVDTPNFAINLGFGLCILLLYNIYWFVKGYKSYQVNPSVQKGRGFYKRIYEGHGKHGSYHDTFDGVKVKIPWHWRSYLKKQKEAVLYEYIETAGAVAINEGAFRYLVSVNDTLFLDYEIEHGLKKAKPISFFNVISIIALVIVVFILSLGDALESGLKISQLSKTSNHPVVLNSGEDLKSINEANYIKIDQAWVYQYNGGFSLYGNNYMISEVERNRIYNHPSSNYNYRYFFSVKDIKRAKPNKTTFKEGLKSNALFQKFVGKKIVDSLYDKAIDYAFKKQMETYNQRLFNAKKYEAVLLELKPKTTILKLNEGCFRPQEAEMFSIKKSLETQVEVYGFYNPKDESLISIEDQEVKRAVIKKGFTLLCIYSIIALAGFLSIVKIIYNSRLKMELVKSQLYPDSGAPKLKRK</sequence>
<evidence type="ECO:0000256" key="1">
    <source>
        <dbReference type="SAM" id="Phobius"/>
    </source>
</evidence>